<dbReference type="EMBL" id="WNYA01000001">
    <property type="protein sequence ID" value="KAG8595098.1"/>
    <property type="molecule type" value="Genomic_DNA"/>
</dbReference>
<name>A0AAV7DD83_ENGPU</name>
<evidence type="ECO:0008006" key="3">
    <source>
        <dbReference type="Google" id="ProtNLM"/>
    </source>
</evidence>
<accession>A0AAV7DD83</accession>
<comment type="caution">
    <text evidence="1">The sequence shown here is derived from an EMBL/GenBank/DDBJ whole genome shotgun (WGS) entry which is preliminary data.</text>
</comment>
<evidence type="ECO:0000313" key="1">
    <source>
        <dbReference type="EMBL" id="KAG8595098.1"/>
    </source>
</evidence>
<reference evidence="1" key="1">
    <citation type="thesis" date="2020" institute="ProQuest LLC" country="789 East Eisenhower Parkway, Ann Arbor, MI, USA">
        <title>Comparative Genomics and Chromosome Evolution.</title>
        <authorList>
            <person name="Mudd A.B."/>
        </authorList>
    </citation>
    <scope>NUCLEOTIDE SEQUENCE</scope>
    <source>
        <strain evidence="1">237g6f4</strain>
        <tissue evidence="1">Blood</tissue>
    </source>
</reference>
<sequence>MTHVKHSFLMWRCLFAAESGSISRKYFFEDSEPYTGVKLHFSTNRDISTQTPSSFNLNGRKPLCTIPLQNQYTRYILL</sequence>
<dbReference type="AlphaFoldDB" id="A0AAV7DD83"/>
<gene>
    <name evidence="1" type="ORF">GDO81_001418</name>
</gene>
<organism evidence="1 2">
    <name type="scientific">Engystomops pustulosus</name>
    <name type="common">Tungara frog</name>
    <name type="synonym">Physalaemus pustulosus</name>
    <dbReference type="NCBI Taxonomy" id="76066"/>
    <lineage>
        <taxon>Eukaryota</taxon>
        <taxon>Metazoa</taxon>
        <taxon>Chordata</taxon>
        <taxon>Craniata</taxon>
        <taxon>Vertebrata</taxon>
        <taxon>Euteleostomi</taxon>
        <taxon>Amphibia</taxon>
        <taxon>Batrachia</taxon>
        <taxon>Anura</taxon>
        <taxon>Neobatrachia</taxon>
        <taxon>Hyloidea</taxon>
        <taxon>Leptodactylidae</taxon>
        <taxon>Leiuperinae</taxon>
        <taxon>Engystomops</taxon>
    </lineage>
</organism>
<proteinExistence type="predicted"/>
<evidence type="ECO:0000313" key="2">
    <source>
        <dbReference type="Proteomes" id="UP000824782"/>
    </source>
</evidence>
<dbReference type="Proteomes" id="UP000824782">
    <property type="component" value="Unassembled WGS sequence"/>
</dbReference>
<protein>
    <recommendedName>
        <fullName evidence="3">Secreted protein</fullName>
    </recommendedName>
</protein>
<keyword evidence="2" id="KW-1185">Reference proteome</keyword>